<dbReference type="AlphaFoldDB" id="A0A1J0WG08"/>
<keyword evidence="4" id="KW-1185">Reference proteome</keyword>
<dbReference type="InterPro" id="IPR011010">
    <property type="entry name" value="DNA_brk_join_enz"/>
</dbReference>
<dbReference type="SUPFAM" id="SSF56349">
    <property type="entry name" value="DNA breaking-rejoining enzymes"/>
    <property type="match status" value="1"/>
</dbReference>
<protein>
    <recommendedName>
        <fullName evidence="2">Tyr recombinase domain-containing protein</fullName>
    </recommendedName>
</protein>
<feature type="domain" description="Tyr recombinase" evidence="2">
    <location>
        <begin position="414"/>
        <end position="603"/>
    </location>
</feature>
<reference evidence="3 4" key="1">
    <citation type="submission" date="2016-11" db="EMBL/GenBank/DDBJ databases">
        <title>Complete genome sequence of Sulfitobacter sp. AM1-D1, a toxic bacteria associated with marine dinoflagellate Alexandrium minutum in East China Sea.</title>
        <authorList>
            <person name="Yang Q."/>
            <person name="Zhang X."/>
            <person name="Tian X."/>
        </authorList>
    </citation>
    <scope>NUCLEOTIDE SEQUENCE [LARGE SCALE GENOMIC DNA]</scope>
    <source>
        <strain evidence="3 4">AM1-D1</strain>
    </source>
</reference>
<dbReference type="Proteomes" id="UP000181897">
    <property type="component" value="Chromosome"/>
</dbReference>
<dbReference type="KEGG" id="suam:BOO69_07330"/>
<evidence type="ECO:0000313" key="3">
    <source>
        <dbReference type="EMBL" id="APE43249.1"/>
    </source>
</evidence>
<dbReference type="RefSeq" id="WP_071971584.1">
    <property type="nucleotide sequence ID" value="NZ_CP018076.1"/>
</dbReference>
<organism evidence="3 4">
    <name type="scientific">Sulfitobacter alexandrii</name>
    <dbReference type="NCBI Taxonomy" id="1917485"/>
    <lineage>
        <taxon>Bacteria</taxon>
        <taxon>Pseudomonadati</taxon>
        <taxon>Pseudomonadota</taxon>
        <taxon>Alphaproteobacteria</taxon>
        <taxon>Rhodobacterales</taxon>
        <taxon>Roseobacteraceae</taxon>
        <taxon>Sulfitobacter</taxon>
    </lineage>
</organism>
<gene>
    <name evidence="3" type="ORF">BOO69_07330</name>
</gene>
<keyword evidence="1" id="KW-0233">DNA recombination</keyword>
<evidence type="ECO:0000259" key="2">
    <source>
        <dbReference type="PROSITE" id="PS51898"/>
    </source>
</evidence>
<dbReference type="Gene3D" id="1.10.443.10">
    <property type="entry name" value="Intergrase catalytic core"/>
    <property type="match status" value="1"/>
</dbReference>
<proteinExistence type="predicted"/>
<evidence type="ECO:0000313" key="4">
    <source>
        <dbReference type="Proteomes" id="UP000181897"/>
    </source>
</evidence>
<dbReference type="InterPro" id="IPR013762">
    <property type="entry name" value="Integrase-like_cat_sf"/>
</dbReference>
<dbReference type="InterPro" id="IPR002104">
    <property type="entry name" value="Integrase_catalytic"/>
</dbReference>
<dbReference type="GO" id="GO:0003677">
    <property type="term" value="F:DNA binding"/>
    <property type="evidence" value="ECO:0007669"/>
    <property type="project" value="InterPro"/>
</dbReference>
<dbReference type="GO" id="GO:0015074">
    <property type="term" value="P:DNA integration"/>
    <property type="evidence" value="ECO:0007669"/>
    <property type="project" value="InterPro"/>
</dbReference>
<dbReference type="GO" id="GO:0006310">
    <property type="term" value="P:DNA recombination"/>
    <property type="evidence" value="ECO:0007669"/>
    <property type="project" value="UniProtKB-KW"/>
</dbReference>
<name>A0A1J0WG08_9RHOB</name>
<dbReference type="PROSITE" id="PS51898">
    <property type="entry name" value="TYR_RECOMBINASE"/>
    <property type="match status" value="1"/>
</dbReference>
<accession>A0A1J0WG08</accession>
<evidence type="ECO:0000256" key="1">
    <source>
        <dbReference type="ARBA" id="ARBA00023172"/>
    </source>
</evidence>
<dbReference type="STRING" id="1917485.BOO69_07330"/>
<dbReference type="EMBL" id="CP018076">
    <property type="protein sequence ID" value="APE43249.1"/>
    <property type="molecule type" value="Genomic_DNA"/>
</dbReference>
<sequence length="614" mass="68385">MQDVWDYFACQAPDPAKAKKDVPEGWRLQYLTKLKSHCGGGPLAMIFAHGDMLAEFDGAFPKVRKGVHPRPDLPQNLETYKKWRRQCRKAIEIATGAASEKAELRARQDGWADLLVAIKLHTTDGGIVHHAAASPVVTLADVGRRAGVLPHELAEEGILDRLEASFGTAHDLKAARKAQSFLRDFACIPEIGAVLPNSPVEVFPIRRSHAAIPAHIEIYLAQLVKRAGGAKDEVSGGDSDDVGPTTKQRWFAALRHHIRTLPHCPEERDLGYTKPISNLETIDDLAGLFAREHLYATLRRTKEMEHLPGHICHASAYQYYTDILRILWSNNPETDDFGEQIEQDAPQLIDARTHRAIKNCRIMTQGRELANGMTKKNQEWCQALVQDKAKRVRFRRLHLKMMAMAEAIFDAAAAEGRTLTATEINRVRQLGTSAAACAIEVAGRPIRLGNVLGLRLYGSRQNLSTKDPNYSFTLYADETKSGKDEPKTPLVAALGGPKVMAWYLKKIRPLFPHHETNIYLFPAIMTAGKRLCDKTFDAWFQRAASAADLPMTFHQWRHGYASLLLSANWNNLPLAAEMLGNTPGVCAKNYAWIDKERLILKGQAETLAGLEADL</sequence>